<dbReference type="EMBL" id="MK814743">
    <property type="protein sequence ID" value="QCI09036.1"/>
    <property type="molecule type" value="Genomic_DNA"/>
</dbReference>
<evidence type="ECO:0000313" key="8">
    <source>
        <dbReference type="EMBL" id="QCI09036.1"/>
    </source>
</evidence>
<accession>A0A4D6X050</accession>
<evidence type="ECO:0000256" key="5">
    <source>
        <dbReference type="ARBA" id="ARBA00022989"/>
    </source>
</evidence>
<dbReference type="Pfam" id="PF02405">
    <property type="entry name" value="MlaE"/>
    <property type="match status" value="1"/>
</dbReference>
<evidence type="ECO:0000256" key="3">
    <source>
        <dbReference type="ARBA" id="ARBA00022448"/>
    </source>
</evidence>
<proteinExistence type="inferred from homology"/>
<evidence type="ECO:0000256" key="6">
    <source>
        <dbReference type="ARBA" id="ARBA00023136"/>
    </source>
</evidence>
<comment type="caution">
    <text evidence="7">Lacks conserved residue(s) required for the propagation of feature annotation.</text>
</comment>
<evidence type="ECO:0000256" key="4">
    <source>
        <dbReference type="ARBA" id="ARBA00022692"/>
    </source>
</evidence>
<dbReference type="NCBIfam" id="TIGR00056">
    <property type="entry name" value="MlaE family lipid ABC transporter permease subunit"/>
    <property type="match status" value="1"/>
</dbReference>
<dbReference type="AlphaFoldDB" id="A0A4D6X050"/>
<evidence type="ECO:0000256" key="1">
    <source>
        <dbReference type="ARBA" id="ARBA00004141"/>
    </source>
</evidence>
<evidence type="ECO:0008006" key="9">
    <source>
        <dbReference type="Google" id="ProtNLM"/>
    </source>
</evidence>
<name>A0A4D6X050_9FLOR</name>
<gene>
    <name evidence="8" type="primary">ycf63</name>
</gene>
<reference evidence="8" key="1">
    <citation type="journal article" date="2019" name="Mol. Phylogenet. Evol.">
        <title>Morphological evolution and classification of the red algal order Ceramiales inferred using plastid phylogenomics.</title>
        <authorList>
            <person name="Diaz-Tapia P."/>
            <person name="Pasella M.M."/>
            <person name="Verbruggen H."/>
            <person name="Maggs C.A."/>
        </authorList>
    </citation>
    <scope>NUCLEOTIDE SEQUENCE</scope>
    <source>
        <strain evidence="8">PD1141</strain>
    </source>
</reference>
<keyword evidence="5 7" id="KW-1133">Transmembrane helix</keyword>
<keyword evidence="6 7" id="KW-0472">Membrane</keyword>
<geneLocation type="plastid" evidence="8"/>
<dbReference type="PANTHER" id="PTHR30188:SF4">
    <property type="entry name" value="PROTEIN TRIGALACTOSYLDIACYLGLYCEROL 1, CHLOROPLASTIC"/>
    <property type="match status" value="1"/>
</dbReference>
<evidence type="ECO:0000256" key="7">
    <source>
        <dbReference type="RuleBase" id="RU362044"/>
    </source>
</evidence>
<evidence type="ECO:0000256" key="2">
    <source>
        <dbReference type="ARBA" id="ARBA00007556"/>
    </source>
</evidence>
<organism evidence="8">
    <name type="scientific">Inkyuleea mariana</name>
    <dbReference type="NCBI Taxonomy" id="123988"/>
    <lineage>
        <taxon>Eukaryota</taxon>
        <taxon>Rhodophyta</taxon>
        <taxon>Florideophyceae</taxon>
        <taxon>Rhodymeniophycidae</taxon>
        <taxon>Ceramiales</taxon>
        <taxon>Ceramiaceae</taxon>
        <taxon>Inkyuleea</taxon>
    </lineage>
</organism>
<keyword evidence="3" id="KW-0813">Transport</keyword>
<protein>
    <recommendedName>
        <fullName evidence="9">ABC transporter permease</fullName>
    </recommendedName>
</protein>
<keyword evidence="4 7" id="KW-0812">Transmembrane</keyword>
<dbReference type="GO" id="GO:0005548">
    <property type="term" value="F:phospholipid transporter activity"/>
    <property type="evidence" value="ECO:0007669"/>
    <property type="project" value="TreeGrafter"/>
</dbReference>
<keyword evidence="8" id="KW-0934">Plastid</keyword>
<feature type="transmembrane region" description="Helical" evidence="7">
    <location>
        <begin position="127"/>
        <end position="149"/>
    </location>
</feature>
<feature type="transmembrane region" description="Helical" evidence="7">
    <location>
        <begin position="229"/>
        <end position="252"/>
    </location>
</feature>
<dbReference type="InterPro" id="IPR030802">
    <property type="entry name" value="Permease_MalE"/>
</dbReference>
<dbReference type="InterPro" id="IPR003453">
    <property type="entry name" value="ABC_MlaE_roteobac"/>
</dbReference>
<comment type="similarity">
    <text evidence="2 7">Belongs to the MlaE permease family.</text>
</comment>
<dbReference type="PANTHER" id="PTHR30188">
    <property type="entry name" value="ABC TRANSPORTER PERMEASE PROTEIN-RELATED"/>
    <property type="match status" value="1"/>
</dbReference>
<reference evidence="8" key="2">
    <citation type="submission" date="2019-04" db="EMBL/GenBank/DDBJ databases">
        <authorList>
            <person name="Pasella M."/>
        </authorList>
    </citation>
    <scope>NUCLEOTIDE SEQUENCE</scope>
    <source>
        <strain evidence="8">PD1141</strain>
    </source>
</reference>
<feature type="transmembrane region" description="Helical" evidence="7">
    <location>
        <begin position="196"/>
        <end position="217"/>
    </location>
</feature>
<feature type="transmembrane region" description="Helical" evidence="7">
    <location>
        <begin position="45"/>
        <end position="66"/>
    </location>
</feature>
<sequence>MILFQINLRELYKKVIISLKTAINILINLKISDIEYDSIIEQMKIVGPGSLTICLITAFFIGLVFTLQVVKEFLYLDATSLIGAVLTIAFIRELSPVLTSVIIIGRVGSCFTAELATMSVTEQVDALYVLGTNPLSYLVFPRVIASIAILPMLNIISFATSLASSSFICFTLYDIDPIVFFTSSFYSLSLIDVFKSLLKTVIFGFFISIISCSWGLAANGGAKGVGTSTTSSVVTCLLSIFILDFILSYFMFSKLDSSLKVL</sequence>
<comment type="subcellular location">
    <subcellularLocation>
        <location evidence="1">Membrane</location>
        <topology evidence="1">Multi-pass membrane protein</topology>
    </subcellularLocation>
</comment>
<dbReference type="GO" id="GO:0043190">
    <property type="term" value="C:ATP-binding cassette (ABC) transporter complex"/>
    <property type="evidence" value="ECO:0007669"/>
    <property type="project" value="InterPro"/>
</dbReference>